<gene>
    <name evidence="20" type="primary">recQ</name>
    <name evidence="20" type="ORF">GIY09_05330</name>
</gene>
<keyword evidence="8 20" id="KW-0347">Helicase</keyword>
<dbReference type="Pfam" id="PF16124">
    <property type="entry name" value="RecQ_Zn_bind"/>
    <property type="match status" value="1"/>
</dbReference>
<dbReference type="NCBIfam" id="TIGR00614">
    <property type="entry name" value="recQ_fam"/>
    <property type="match status" value="1"/>
</dbReference>
<keyword evidence="7 20" id="KW-0378">Hydrolase</keyword>
<dbReference type="NCBIfam" id="TIGR01389">
    <property type="entry name" value="recQ"/>
    <property type="match status" value="1"/>
</dbReference>
<dbReference type="GO" id="GO:0005737">
    <property type="term" value="C:cytoplasm"/>
    <property type="evidence" value="ECO:0007669"/>
    <property type="project" value="TreeGrafter"/>
</dbReference>
<dbReference type="InterPro" id="IPR004589">
    <property type="entry name" value="DNA_helicase_ATP-dep_RecQ"/>
</dbReference>
<dbReference type="GO" id="GO:0030894">
    <property type="term" value="C:replisome"/>
    <property type="evidence" value="ECO:0007669"/>
    <property type="project" value="TreeGrafter"/>
</dbReference>
<dbReference type="Pfam" id="PF00570">
    <property type="entry name" value="HRDC"/>
    <property type="match status" value="1"/>
</dbReference>
<dbReference type="GO" id="GO:0009378">
    <property type="term" value="F:four-way junction helicase activity"/>
    <property type="evidence" value="ECO:0007669"/>
    <property type="project" value="TreeGrafter"/>
</dbReference>
<evidence type="ECO:0000313" key="21">
    <source>
        <dbReference type="Proteomes" id="UP000430975"/>
    </source>
</evidence>
<keyword evidence="21" id="KW-1185">Reference proteome</keyword>
<dbReference type="PROSITE" id="PS51192">
    <property type="entry name" value="HELICASE_ATP_BIND_1"/>
    <property type="match status" value="1"/>
</dbReference>
<dbReference type="RefSeq" id="WP_153863409.1">
    <property type="nucleotide sequence ID" value="NZ_WJQS01000004.1"/>
</dbReference>
<dbReference type="Pfam" id="PF09382">
    <property type="entry name" value="RQC"/>
    <property type="match status" value="1"/>
</dbReference>
<evidence type="ECO:0000256" key="7">
    <source>
        <dbReference type="ARBA" id="ARBA00022801"/>
    </source>
</evidence>
<keyword evidence="13" id="KW-0234">DNA repair</keyword>
<dbReference type="AlphaFoldDB" id="A0A6I2GBY5"/>
<keyword evidence="14" id="KW-0413">Isomerase</keyword>
<reference evidence="20 21" key="1">
    <citation type="submission" date="2019-11" db="EMBL/GenBank/DDBJ databases">
        <title>Characterisation of Fundicoccus ignavus gen. nov. sp. nov., a novel genus of the family Aerococcaceae isolated from bulk tank milk.</title>
        <authorList>
            <person name="Siebert A."/>
            <person name="Huptas C."/>
            <person name="Wenning M."/>
            <person name="Scherer S."/>
            <person name="Doll E.V."/>
        </authorList>
    </citation>
    <scope>NUCLEOTIDE SEQUENCE [LARGE SCALE GENOMIC DNA]</scope>
    <source>
        <strain evidence="20 21">WS4759</strain>
    </source>
</reference>
<feature type="domain" description="HRDC" evidence="17">
    <location>
        <begin position="514"/>
        <end position="590"/>
    </location>
</feature>
<dbReference type="GO" id="GO:0003677">
    <property type="term" value="F:DNA binding"/>
    <property type="evidence" value="ECO:0007669"/>
    <property type="project" value="UniProtKB-KW"/>
</dbReference>
<dbReference type="InterPro" id="IPR011545">
    <property type="entry name" value="DEAD/DEAH_box_helicase_dom"/>
</dbReference>
<dbReference type="GO" id="GO:0016787">
    <property type="term" value="F:hydrolase activity"/>
    <property type="evidence" value="ECO:0007669"/>
    <property type="project" value="UniProtKB-KW"/>
</dbReference>
<dbReference type="GO" id="GO:0043590">
    <property type="term" value="C:bacterial nucleoid"/>
    <property type="evidence" value="ECO:0007669"/>
    <property type="project" value="TreeGrafter"/>
</dbReference>
<evidence type="ECO:0000256" key="2">
    <source>
        <dbReference type="ARBA" id="ARBA00001947"/>
    </source>
</evidence>
<dbReference type="SMART" id="SM00341">
    <property type="entry name" value="HRDC"/>
    <property type="match status" value="1"/>
</dbReference>
<name>A0A6I2GBY5_9LACT</name>
<dbReference type="PROSITE" id="PS50967">
    <property type="entry name" value="HRDC"/>
    <property type="match status" value="1"/>
</dbReference>
<evidence type="ECO:0000256" key="4">
    <source>
        <dbReference type="ARBA" id="ARBA00022723"/>
    </source>
</evidence>
<evidence type="ECO:0000259" key="18">
    <source>
        <dbReference type="PROSITE" id="PS51192"/>
    </source>
</evidence>
<evidence type="ECO:0000256" key="12">
    <source>
        <dbReference type="ARBA" id="ARBA00023172"/>
    </source>
</evidence>
<keyword evidence="12" id="KW-0233">DNA recombination</keyword>
<evidence type="ECO:0000256" key="9">
    <source>
        <dbReference type="ARBA" id="ARBA00022833"/>
    </source>
</evidence>
<evidence type="ECO:0000256" key="10">
    <source>
        <dbReference type="ARBA" id="ARBA00022840"/>
    </source>
</evidence>
<dbReference type="GO" id="GO:0043138">
    <property type="term" value="F:3'-5' DNA helicase activity"/>
    <property type="evidence" value="ECO:0007669"/>
    <property type="project" value="UniProtKB-EC"/>
</dbReference>
<protein>
    <recommendedName>
        <fullName evidence="16">DNA helicase RecQ</fullName>
        <ecNumber evidence="16">5.6.2.4</ecNumber>
    </recommendedName>
</protein>
<evidence type="ECO:0000256" key="3">
    <source>
        <dbReference type="ARBA" id="ARBA00005446"/>
    </source>
</evidence>
<feature type="domain" description="Helicase ATP-binding" evidence="18">
    <location>
        <begin position="24"/>
        <end position="193"/>
    </location>
</feature>
<dbReference type="InterPro" id="IPR044876">
    <property type="entry name" value="HRDC_dom_sf"/>
</dbReference>
<comment type="caution">
    <text evidence="20">The sequence shown here is derived from an EMBL/GenBank/DDBJ whole genome shotgun (WGS) entry which is preliminary data.</text>
</comment>
<comment type="cofactor">
    <cofactor evidence="1">
        <name>Mg(2+)</name>
        <dbReference type="ChEBI" id="CHEBI:18420"/>
    </cofactor>
</comment>
<dbReference type="Gene3D" id="3.40.50.300">
    <property type="entry name" value="P-loop containing nucleotide triphosphate hydrolases"/>
    <property type="match status" value="2"/>
</dbReference>
<accession>A0A6I2GBY5</accession>
<dbReference type="InterPro" id="IPR001650">
    <property type="entry name" value="Helicase_C-like"/>
</dbReference>
<dbReference type="SMART" id="SM00487">
    <property type="entry name" value="DEXDc"/>
    <property type="match status" value="1"/>
</dbReference>
<dbReference type="EC" id="5.6.2.4" evidence="16"/>
<comment type="cofactor">
    <cofactor evidence="2">
        <name>Zn(2+)</name>
        <dbReference type="ChEBI" id="CHEBI:29105"/>
    </cofactor>
</comment>
<dbReference type="PANTHER" id="PTHR13710:SF105">
    <property type="entry name" value="ATP-DEPENDENT DNA HELICASE Q1"/>
    <property type="match status" value="1"/>
</dbReference>
<dbReference type="Gene3D" id="1.10.150.80">
    <property type="entry name" value="HRDC domain"/>
    <property type="match status" value="1"/>
</dbReference>
<dbReference type="SUPFAM" id="SSF46785">
    <property type="entry name" value="Winged helix' DNA-binding domain"/>
    <property type="match status" value="1"/>
</dbReference>
<organism evidence="20 21">
    <name type="scientific">Fundicoccus ignavus</name>
    <dbReference type="NCBI Taxonomy" id="2664442"/>
    <lineage>
        <taxon>Bacteria</taxon>
        <taxon>Bacillati</taxon>
        <taxon>Bacillota</taxon>
        <taxon>Bacilli</taxon>
        <taxon>Lactobacillales</taxon>
        <taxon>Aerococcaceae</taxon>
        <taxon>Fundicoccus</taxon>
    </lineage>
</organism>
<dbReference type="InterPro" id="IPR036388">
    <property type="entry name" value="WH-like_DNA-bd_sf"/>
</dbReference>
<dbReference type="GO" id="GO:0006260">
    <property type="term" value="P:DNA replication"/>
    <property type="evidence" value="ECO:0007669"/>
    <property type="project" value="InterPro"/>
</dbReference>
<dbReference type="InterPro" id="IPR006293">
    <property type="entry name" value="DNA_helicase_ATP-dep_RecQ_bac"/>
</dbReference>
<evidence type="ECO:0000256" key="13">
    <source>
        <dbReference type="ARBA" id="ARBA00023204"/>
    </source>
</evidence>
<dbReference type="InterPro" id="IPR010997">
    <property type="entry name" value="HRDC-like_sf"/>
</dbReference>
<dbReference type="InterPro" id="IPR032284">
    <property type="entry name" value="RecQ_Zn-bd"/>
</dbReference>
<evidence type="ECO:0000256" key="15">
    <source>
        <dbReference type="ARBA" id="ARBA00034617"/>
    </source>
</evidence>
<dbReference type="InterPro" id="IPR018982">
    <property type="entry name" value="RQC_domain"/>
</dbReference>
<evidence type="ECO:0000256" key="8">
    <source>
        <dbReference type="ARBA" id="ARBA00022806"/>
    </source>
</evidence>
<comment type="catalytic activity">
    <reaction evidence="15">
        <text>Couples ATP hydrolysis with the unwinding of duplex DNA by translocating in the 3'-5' direction.</text>
        <dbReference type="EC" id="5.6.2.4"/>
    </reaction>
</comment>
<keyword evidence="10" id="KW-0067">ATP-binding</keyword>
<dbReference type="CDD" id="cd17920">
    <property type="entry name" value="DEXHc_RecQ"/>
    <property type="match status" value="1"/>
</dbReference>
<dbReference type="Pfam" id="PF00271">
    <property type="entry name" value="Helicase_C"/>
    <property type="match status" value="1"/>
</dbReference>
<evidence type="ECO:0000256" key="11">
    <source>
        <dbReference type="ARBA" id="ARBA00023125"/>
    </source>
</evidence>
<keyword evidence="6" id="KW-0227">DNA damage</keyword>
<evidence type="ECO:0000313" key="20">
    <source>
        <dbReference type="EMBL" id="MRI85297.1"/>
    </source>
</evidence>
<dbReference type="InterPro" id="IPR027417">
    <property type="entry name" value="P-loop_NTPase"/>
</dbReference>
<evidence type="ECO:0000256" key="14">
    <source>
        <dbReference type="ARBA" id="ARBA00023235"/>
    </source>
</evidence>
<evidence type="ECO:0000256" key="6">
    <source>
        <dbReference type="ARBA" id="ARBA00022763"/>
    </source>
</evidence>
<comment type="similarity">
    <text evidence="3">Belongs to the helicase family. RecQ subfamily.</text>
</comment>
<dbReference type="SMART" id="SM00490">
    <property type="entry name" value="HELICc"/>
    <property type="match status" value="1"/>
</dbReference>
<dbReference type="InterPro" id="IPR014001">
    <property type="entry name" value="Helicase_ATP-bd"/>
</dbReference>
<dbReference type="GO" id="GO:0009432">
    <property type="term" value="P:SOS response"/>
    <property type="evidence" value="ECO:0007669"/>
    <property type="project" value="UniProtKB-UniRule"/>
</dbReference>
<dbReference type="Proteomes" id="UP000430975">
    <property type="component" value="Unassembled WGS sequence"/>
</dbReference>
<dbReference type="GO" id="GO:0006310">
    <property type="term" value="P:DNA recombination"/>
    <property type="evidence" value="ECO:0007669"/>
    <property type="project" value="UniProtKB-UniRule"/>
</dbReference>
<proteinExistence type="inferred from homology"/>
<dbReference type="GO" id="GO:0005524">
    <property type="term" value="F:ATP binding"/>
    <property type="evidence" value="ECO:0007669"/>
    <property type="project" value="UniProtKB-KW"/>
</dbReference>
<dbReference type="FunFam" id="3.40.50.300:FF:000296">
    <property type="entry name" value="ATP-dependent DNA helicase RecQ"/>
    <property type="match status" value="1"/>
</dbReference>
<keyword evidence="4" id="KW-0479">Metal-binding</keyword>
<dbReference type="PROSITE" id="PS51194">
    <property type="entry name" value="HELICASE_CTER"/>
    <property type="match status" value="1"/>
</dbReference>
<keyword evidence="11" id="KW-0238">DNA-binding</keyword>
<dbReference type="InterPro" id="IPR002121">
    <property type="entry name" value="HRDC_dom"/>
</dbReference>
<evidence type="ECO:0000259" key="17">
    <source>
        <dbReference type="PROSITE" id="PS50967"/>
    </source>
</evidence>
<feature type="domain" description="Helicase C-terminal" evidence="19">
    <location>
        <begin position="217"/>
        <end position="362"/>
    </location>
</feature>
<dbReference type="InterPro" id="IPR036390">
    <property type="entry name" value="WH_DNA-bd_sf"/>
</dbReference>
<evidence type="ECO:0000256" key="1">
    <source>
        <dbReference type="ARBA" id="ARBA00001946"/>
    </source>
</evidence>
<dbReference type="GO" id="GO:0006281">
    <property type="term" value="P:DNA repair"/>
    <property type="evidence" value="ECO:0007669"/>
    <property type="project" value="UniProtKB-KW"/>
</dbReference>
<dbReference type="PANTHER" id="PTHR13710">
    <property type="entry name" value="DNA HELICASE RECQ FAMILY MEMBER"/>
    <property type="match status" value="1"/>
</dbReference>
<dbReference type="GO" id="GO:0046872">
    <property type="term" value="F:metal ion binding"/>
    <property type="evidence" value="ECO:0007669"/>
    <property type="project" value="UniProtKB-KW"/>
</dbReference>
<dbReference type="SUPFAM" id="SSF47819">
    <property type="entry name" value="HRDC-like"/>
    <property type="match status" value="1"/>
</dbReference>
<evidence type="ECO:0000256" key="5">
    <source>
        <dbReference type="ARBA" id="ARBA00022741"/>
    </source>
</evidence>
<dbReference type="Gene3D" id="1.10.10.10">
    <property type="entry name" value="Winged helix-like DNA-binding domain superfamily/Winged helix DNA-binding domain"/>
    <property type="match status" value="1"/>
</dbReference>
<keyword evidence="9" id="KW-0862">Zinc</keyword>
<evidence type="ECO:0000256" key="16">
    <source>
        <dbReference type="NCBIfam" id="TIGR01389"/>
    </source>
</evidence>
<sequence>MILTEALEKYFGYGDFRPGQADIVSALMDDRDVLGVLPTGGGKSICYQLPALLKPGLTLVISPLISLMHDQIDSLKQHGIAAEYINSSLSQQEYAEIRYRLRRGDLKLLYVAPERLENSFFLEELSQLSLSMIAVDEAHCVSQWGHDFRQSYRQISQFIDALPQRPTIAAFTATATELVRKDIVDQLSLETPSIFINSFDRPNIKFTVKEPSDKMSELRAYLEDSDEAVIIYAQTRKNVDQIHEHLKNRHFSVAKYHAGLSADARGKAQDDFIYDRVRIMVATNAFGMGIDKTDVRKVIHYNMPTDLEGYYQEAGRAGRDGLESEAILLFGRQDIVSSKFLIENSQDPSSIPRLETMIQYANHTRCLRRFILNYFGEVTSQDCMNCSSCLSEFTTIDVTREAQMVLSCIIRMKHGFGMTMVTNVLRGSKEKKVLEWSFEELSTYGLLKHQSETFVKNVISLLLANHYLALNQHKGLEVTNKAEELLKGQATLMMKEQKASARNSSKRNVFVTISAEDPELYEALRLHRNELAREAGMPSYIILNNKSLVDMANKQPTTYLEFLEVDGVGTVKANNYWESFTEVIKEFQNK</sequence>
<dbReference type="Pfam" id="PF00270">
    <property type="entry name" value="DEAD"/>
    <property type="match status" value="1"/>
</dbReference>
<evidence type="ECO:0000259" key="19">
    <source>
        <dbReference type="PROSITE" id="PS51194"/>
    </source>
</evidence>
<dbReference type="EMBL" id="WJQS01000004">
    <property type="protein sequence ID" value="MRI85297.1"/>
    <property type="molecule type" value="Genomic_DNA"/>
</dbReference>
<dbReference type="SMART" id="SM00956">
    <property type="entry name" value="RQC"/>
    <property type="match status" value="1"/>
</dbReference>
<keyword evidence="5" id="KW-0547">Nucleotide-binding</keyword>
<dbReference type="SUPFAM" id="SSF52540">
    <property type="entry name" value="P-loop containing nucleoside triphosphate hydrolases"/>
    <property type="match status" value="1"/>
</dbReference>